<evidence type="ECO:0000313" key="2">
    <source>
        <dbReference type="Proteomes" id="UP000004736"/>
    </source>
</evidence>
<dbReference type="AlphaFoldDB" id="C9LPQ4"/>
<reference evidence="1" key="1">
    <citation type="submission" date="2009-09" db="EMBL/GenBank/DDBJ databases">
        <authorList>
            <person name="Weinstock G."/>
            <person name="Sodergren E."/>
            <person name="Clifton S."/>
            <person name="Fulton L."/>
            <person name="Fulton B."/>
            <person name="Courtney L."/>
            <person name="Fronick C."/>
            <person name="Harrison M."/>
            <person name="Strong C."/>
            <person name="Farmer C."/>
            <person name="Delahaunty K."/>
            <person name="Markovic C."/>
            <person name="Hall O."/>
            <person name="Minx P."/>
            <person name="Tomlinson C."/>
            <person name="Mitreva M."/>
            <person name="Nelson J."/>
            <person name="Hou S."/>
            <person name="Wollam A."/>
            <person name="Pepin K.H."/>
            <person name="Johnson M."/>
            <person name="Bhonagiri V."/>
            <person name="Nash W.E."/>
            <person name="Warren W."/>
            <person name="Chinwalla A."/>
            <person name="Mardis E.R."/>
            <person name="Wilson R.K."/>
        </authorList>
    </citation>
    <scope>NUCLEOTIDE SEQUENCE [LARGE SCALE GENOMIC DNA]</scope>
    <source>
        <strain evidence="1">DSM 15470</strain>
    </source>
</reference>
<sequence>MTGKISWVIHLFLFYHRENRNEKIPPYGGAGFFRIEEIRMNLPGMEGVLCTVTDSSDFH</sequence>
<comment type="caution">
    <text evidence="1">The sequence shown here is derived from an EMBL/GenBank/DDBJ whole genome shotgun (WGS) entry which is preliminary data.</text>
</comment>
<dbReference type="Proteomes" id="UP000004736">
    <property type="component" value="Unassembled WGS sequence"/>
</dbReference>
<accession>C9LPQ4</accession>
<gene>
    <name evidence="1" type="ORF">GCWU000321_01534</name>
</gene>
<evidence type="ECO:0000313" key="1">
    <source>
        <dbReference type="EMBL" id="EEW97540.1"/>
    </source>
</evidence>
<dbReference type="EMBL" id="ACIM02000001">
    <property type="protein sequence ID" value="EEW97540.1"/>
    <property type="molecule type" value="Genomic_DNA"/>
</dbReference>
<name>C9LPQ4_9FIRM</name>
<protein>
    <submittedName>
        <fullName evidence="1">Uncharacterized protein</fullName>
    </submittedName>
</protein>
<dbReference type="STRING" id="592028.GCWU000321_01534"/>
<organism evidence="1 2">
    <name type="scientific">Dialister invisus DSM 15470</name>
    <dbReference type="NCBI Taxonomy" id="592028"/>
    <lineage>
        <taxon>Bacteria</taxon>
        <taxon>Bacillati</taxon>
        <taxon>Bacillota</taxon>
        <taxon>Negativicutes</taxon>
        <taxon>Veillonellales</taxon>
        <taxon>Veillonellaceae</taxon>
        <taxon>Dialister</taxon>
    </lineage>
</organism>
<dbReference type="HOGENOM" id="CLU_2952996_0_0_9"/>
<proteinExistence type="predicted"/>
<keyword evidence="2" id="KW-1185">Reference proteome</keyword>